<comment type="subcellular location">
    <subcellularLocation>
        <location evidence="1">Nucleus</location>
    </subcellularLocation>
</comment>
<feature type="compositionally biased region" description="Basic and acidic residues" evidence="2">
    <location>
        <begin position="120"/>
        <end position="134"/>
    </location>
</feature>
<organism evidence="4">
    <name type="scientific">Cacopsylla melanoneura</name>
    <dbReference type="NCBI Taxonomy" id="428564"/>
    <lineage>
        <taxon>Eukaryota</taxon>
        <taxon>Metazoa</taxon>
        <taxon>Ecdysozoa</taxon>
        <taxon>Arthropoda</taxon>
        <taxon>Hexapoda</taxon>
        <taxon>Insecta</taxon>
        <taxon>Pterygota</taxon>
        <taxon>Neoptera</taxon>
        <taxon>Paraneoptera</taxon>
        <taxon>Hemiptera</taxon>
        <taxon>Sternorrhyncha</taxon>
        <taxon>Psylloidea</taxon>
        <taxon>Psyllidae</taxon>
        <taxon>Psyllinae</taxon>
        <taxon>Cacopsylla</taxon>
    </lineage>
</organism>
<dbReference type="EMBL" id="HBUF01394349">
    <property type="protein sequence ID" value="CAG6734959.1"/>
    <property type="molecule type" value="Transcribed_RNA"/>
</dbReference>
<dbReference type="SUPFAM" id="SSF46689">
    <property type="entry name" value="Homeodomain-like"/>
    <property type="match status" value="1"/>
</dbReference>
<dbReference type="InterPro" id="IPR009057">
    <property type="entry name" value="Homeodomain-like_sf"/>
</dbReference>
<dbReference type="InterPro" id="IPR007889">
    <property type="entry name" value="HTH_Psq"/>
</dbReference>
<name>A0A8D8YTP4_9HEMI</name>
<feature type="region of interest" description="Disordered" evidence="2">
    <location>
        <begin position="1"/>
        <end position="48"/>
    </location>
</feature>
<sequence length="205" mass="23154">MLKSDIVQTGDDVSSGQDTGAQNSQESNMVGHGMFTPAAAPPKNTGKKKLYPPEAMALAIKAVFEKQMGWKKASKTFGVPKTTLINRCHNLKYGSYRTFPRGTPGRPRKPTSLTPPYMKNKVERSQNKNEEKERSRLKRKNSRVKIEVPSELCEDEVQIEICEDEYGVSEEVDNSRCLLPVDPLSLVQCETNEQSYYEEGETYWV</sequence>
<dbReference type="Gene3D" id="1.10.10.60">
    <property type="entry name" value="Homeodomain-like"/>
    <property type="match status" value="1"/>
</dbReference>
<evidence type="ECO:0000256" key="2">
    <source>
        <dbReference type="SAM" id="MobiDB-lite"/>
    </source>
</evidence>
<dbReference type="GO" id="GO:0003677">
    <property type="term" value="F:DNA binding"/>
    <property type="evidence" value="ECO:0007669"/>
    <property type="project" value="InterPro"/>
</dbReference>
<reference evidence="4" key="1">
    <citation type="submission" date="2021-05" db="EMBL/GenBank/DDBJ databases">
        <authorList>
            <person name="Alioto T."/>
            <person name="Alioto T."/>
            <person name="Gomez Garrido J."/>
        </authorList>
    </citation>
    <scope>NUCLEOTIDE SEQUENCE</scope>
</reference>
<protein>
    <recommendedName>
        <fullName evidence="3">HTH psq-type domain-containing protein</fullName>
    </recommendedName>
</protein>
<feature type="domain" description="HTH psq-type" evidence="3">
    <location>
        <begin position="53"/>
        <end position="94"/>
    </location>
</feature>
<evidence type="ECO:0000256" key="1">
    <source>
        <dbReference type="ARBA" id="ARBA00004123"/>
    </source>
</evidence>
<dbReference type="Pfam" id="PF05225">
    <property type="entry name" value="HTH_psq"/>
    <property type="match status" value="1"/>
</dbReference>
<feature type="compositionally biased region" description="Polar residues" evidence="2">
    <location>
        <begin position="11"/>
        <end position="28"/>
    </location>
</feature>
<dbReference type="EMBL" id="HBUF01394350">
    <property type="protein sequence ID" value="CAG6734960.1"/>
    <property type="molecule type" value="Transcribed_RNA"/>
</dbReference>
<dbReference type="GO" id="GO:0005634">
    <property type="term" value="C:nucleus"/>
    <property type="evidence" value="ECO:0007669"/>
    <property type="project" value="UniProtKB-SubCell"/>
</dbReference>
<dbReference type="AlphaFoldDB" id="A0A8D8YTP4"/>
<accession>A0A8D8YTP4</accession>
<proteinExistence type="predicted"/>
<feature type="region of interest" description="Disordered" evidence="2">
    <location>
        <begin position="96"/>
        <end position="141"/>
    </location>
</feature>
<evidence type="ECO:0000259" key="3">
    <source>
        <dbReference type="Pfam" id="PF05225"/>
    </source>
</evidence>
<evidence type="ECO:0000313" key="4">
    <source>
        <dbReference type="EMBL" id="CAG6734960.1"/>
    </source>
</evidence>